<sequence length="118" mass="13929">MRKMNFPERVLDEKFSKDCYEFDKKYFLEQKLKSYKLLTSLLYKKLLECDGDPIRMSECFISTFTAYLQTLIDGKMVSKDERDTILEVSRVLDSINQRPMTPQLSSLILGIMTDFFGR</sequence>
<proteinExistence type="predicted"/>
<protein>
    <submittedName>
        <fullName evidence="1">Uncharacterized protein</fullName>
    </submittedName>
</protein>
<organism evidence="1 2">
    <name type="scientific">Candidatus Nitrosocosmicus franklandianus</name>
    <dbReference type="NCBI Taxonomy" id="1798806"/>
    <lineage>
        <taxon>Archaea</taxon>
        <taxon>Nitrososphaerota</taxon>
        <taxon>Nitrososphaeria</taxon>
        <taxon>Nitrososphaerales</taxon>
        <taxon>Nitrososphaeraceae</taxon>
        <taxon>Candidatus Nitrosocosmicus</taxon>
    </lineage>
</organism>
<evidence type="ECO:0000313" key="2">
    <source>
        <dbReference type="Proteomes" id="UP000294299"/>
    </source>
</evidence>
<dbReference type="KEGG" id="nfn:NFRAN_2168"/>
<dbReference type="EMBL" id="LR216287">
    <property type="protein sequence ID" value="VFJ14490.1"/>
    <property type="molecule type" value="Genomic_DNA"/>
</dbReference>
<evidence type="ECO:0000313" key="1">
    <source>
        <dbReference type="EMBL" id="VFJ14490.1"/>
    </source>
</evidence>
<gene>
    <name evidence="1" type="ORF">NFRAN_2168</name>
</gene>
<dbReference type="Proteomes" id="UP000294299">
    <property type="component" value="Chromosome NFRAN"/>
</dbReference>
<dbReference type="AlphaFoldDB" id="A0A484I9T0"/>
<keyword evidence="2" id="KW-1185">Reference proteome</keyword>
<reference evidence="1 2" key="1">
    <citation type="submission" date="2019-02" db="EMBL/GenBank/DDBJ databases">
        <authorList>
            <person name="Lehtovirta-Morley E L."/>
        </authorList>
    </citation>
    <scope>NUCLEOTIDE SEQUENCE [LARGE SCALE GENOMIC DNA]</scope>
    <source>
        <strain evidence="1">NFRAN1</strain>
    </source>
</reference>
<accession>A0A484I9T0</accession>
<name>A0A484I9T0_9ARCH</name>